<proteinExistence type="predicted"/>
<evidence type="ECO:0000256" key="2">
    <source>
        <dbReference type="ARBA" id="ARBA00023015"/>
    </source>
</evidence>
<dbReference type="PANTHER" id="PTHR44591">
    <property type="entry name" value="STRESS RESPONSE REGULATOR PROTEIN 1"/>
    <property type="match status" value="1"/>
</dbReference>
<dbReference type="InterPro" id="IPR001789">
    <property type="entry name" value="Sig_transdc_resp-reg_receiver"/>
</dbReference>
<evidence type="ECO:0000256" key="3">
    <source>
        <dbReference type="ARBA" id="ARBA00023163"/>
    </source>
</evidence>
<keyword evidence="5" id="KW-1185">Reference proteome</keyword>
<sequence>MELQIWRRPQMASQNRPMVLVVEDDALVAIAMASFLEAYDVETCFAASLATAEMALGEPVDFAFLDVNVVDGNTYQLARRLSRENVPFVFVSGSDPARVPADLRSAQFLAKPCPVSVIAKAMKTAWDKGNGASRLPRSILRSANHRSVARPRSIC</sequence>
<name>A0A2S6NE72_9HYPH</name>
<keyword evidence="2" id="KW-0805">Transcription regulation</keyword>
<dbReference type="PANTHER" id="PTHR44591:SF3">
    <property type="entry name" value="RESPONSE REGULATORY DOMAIN-CONTAINING PROTEIN"/>
    <property type="match status" value="1"/>
</dbReference>
<dbReference type="GO" id="GO:0000160">
    <property type="term" value="P:phosphorelay signal transduction system"/>
    <property type="evidence" value="ECO:0007669"/>
    <property type="project" value="InterPro"/>
</dbReference>
<dbReference type="InterPro" id="IPR050595">
    <property type="entry name" value="Bact_response_regulator"/>
</dbReference>
<dbReference type="SMART" id="SM00448">
    <property type="entry name" value="REC"/>
    <property type="match status" value="1"/>
</dbReference>
<gene>
    <name evidence="4" type="ORF">CCR94_03445</name>
</gene>
<organism evidence="4 5">
    <name type="scientific">Rhodoblastus sphagnicola</name>
    <dbReference type="NCBI Taxonomy" id="333368"/>
    <lineage>
        <taxon>Bacteria</taxon>
        <taxon>Pseudomonadati</taxon>
        <taxon>Pseudomonadota</taxon>
        <taxon>Alphaproteobacteria</taxon>
        <taxon>Hyphomicrobiales</taxon>
        <taxon>Rhodoblastaceae</taxon>
        <taxon>Rhodoblastus</taxon>
    </lineage>
</organism>
<accession>A0A2S6NE72</accession>
<dbReference type="InterPro" id="IPR011006">
    <property type="entry name" value="CheY-like_superfamily"/>
</dbReference>
<evidence type="ECO:0000313" key="4">
    <source>
        <dbReference type="EMBL" id="PPQ32932.1"/>
    </source>
</evidence>
<dbReference type="SUPFAM" id="SSF52172">
    <property type="entry name" value="CheY-like"/>
    <property type="match status" value="1"/>
</dbReference>
<dbReference type="AlphaFoldDB" id="A0A2S6NE72"/>
<evidence type="ECO:0000256" key="1">
    <source>
        <dbReference type="ARBA" id="ARBA00022553"/>
    </source>
</evidence>
<protein>
    <submittedName>
        <fullName evidence="4">Uncharacterized protein</fullName>
    </submittedName>
</protein>
<keyword evidence="3" id="KW-0804">Transcription</keyword>
<comment type="caution">
    <text evidence="4">The sequence shown here is derived from an EMBL/GenBank/DDBJ whole genome shotgun (WGS) entry which is preliminary data.</text>
</comment>
<evidence type="ECO:0000313" key="5">
    <source>
        <dbReference type="Proteomes" id="UP000239089"/>
    </source>
</evidence>
<dbReference type="PROSITE" id="PS50110">
    <property type="entry name" value="RESPONSE_REGULATORY"/>
    <property type="match status" value="1"/>
</dbReference>
<dbReference type="EMBL" id="NHSJ01000033">
    <property type="protein sequence ID" value="PPQ32932.1"/>
    <property type="molecule type" value="Genomic_DNA"/>
</dbReference>
<dbReference type="Pfam" id="PF00072">
    <property type="entry name" value="Response_reg"/>
    <property type="match status" value="1"/>
</dbReference>
<dbReference type="RefSeq" id="WP_104506480.1">
    <property type="nucleotide sequence ID" value="NZ_JACIGC010000018.1"/>
</dbReference>
<dbReference type="OrthoDB" id="582170at2"/>
<reference evidence="4 5" key="1">
    <citation type="journal article" date="2018" name="Arch. Microbiol.">
        <title>New insights into the metabolic potential of the phototrophic purple bacterium Rhodopila globiformis DSM 161(T) from its draft genome sequence and evidence for a vanadium-dependent nitrogenase.</title>
        <authorList>
            <person name="Imhoff J.F."/>
            <person name="Rahn T."/>
            <person name="Kunzel S."/>
            <person name="Neulinger S.C."/>
        </authorList>
    </citation>
    <scope>NUCLEOTIDE SEQUENCE [LARGE SCALE GENOMIC DNA]</scope>
    <source>
        <strain evidence="4 5">DSM 16996</strain>
    </source>
</reference>
<dbReference type="Proteomes" id="UP000239089">
    <property type="component" value="Unassembled WGS sequence"/>
</dbReference>
<dbReference type="Gene3D" id="3.40.50.2300">
    <property type="match status" value="1"/>
</dbReference>
<keyword evidence="1" id="KW-0597">Phosphoprotein</keyword>